<reference evidence="1" key="1">
    <citation type="journal article" date="2014" name="Genome Biol. Evol.">
        <title>Pangenome evidence for extensive interdomain horizontal transfer affecting lineage core and shell genes in uncultured planktonic thaumarchaeota and euryarchaeota.</title>
        <authorList>
            <person name="Deschamps P."/>
            <person name="Zivanovic Y."/>
            <person name="Moreira D."/>
            <person name="Rodriguez-Valera F."/>
            <person name="Lopez-Garcia P."/>
        </authorList>
    </citation>
    <scope>NUCLEOTIDE SEQUENCE</scope>
</reference>
<organism evidence="1">
    <name type="scientific">uncultured marine group II/III euryarchaeote KM3_31_G10</name>
    <dbReference type="NCBI Taxonomy" id="1456433"/>
    <lineage>
        <taxon>Archaea</taxon>
        <taxon>Methanobacteriati</taxon>
        <taxon>Methanobacteriota</taxon>
        <taxon>environmental samples</taxon>
    </lineage>
</organism>
<evidence type="ECO:0000313" key="1">
    <source>
        <dbReference type="EMBL" id="AIF08683.1"/>
    </source>
</evidence>
<dbReference type="EMBL" id="KF900839">
    <property type="protein sequence ID" value="AIF08683.1"/>
    <property type="molecule type" value="Genomic_DNA"/>
</dbReference>
<dbReference type="AlphaFoldDB" id="A0A075H414"/>
<name>A0A075H414_9EURY</name>
<accession>A0A075H414</accession>
<sequence>MPVLLIHRANHLQGPIRRRYIGHHGSSPGHVLPFRSDCPSRVYCPLDSLLHPTRSGCLGGRRCPLCESDHSLIDRLSPLHEVALFGSSNHLICSSGSPTRS</sequence>
<protein>
    <submittedName>
        <fullName evidence="1">Uncharacterized protein</fullName>
    </submittedName>
</protein>
<proteinExistence type="predicted"/>